<dbReference type="PANTHER" id="PTHR22576:SF37">
    <property type="entry name" value="MUCOSA-ASSOCIATED LYMPHOID TISSUE LYMPHOMA TRANSLOCATION PROTEIN 1"/>
    <property type="match status" value="1"/>
</dbReference>
<gene>
    <name evidence="2" type="ORF">MNB_SV-13-242</name>
</gene>
<protein>
    <recommendedName>
        <fullName evidence="1">Caspase family p20 domain-containing protein</fullName>
    </recommendedName>
</protein>
<name>A0A1W1CWF2_9ZZZZ</name>
<dbReference type="InterPro" id="IPR011600">
    <property type="entry name" value="Pept_C14_caspase"/>
</dbReference>
<evidence type="ECO:0000259" key="1">
    <source>
        <dbReference type="PROSITE" id="PS50208"/>
    </source>
</evidence>
<reference evidence="2" key="1">
    <citation type="submission" date="2016-10" db="EMBL/GenBank/DDBJ databases">
        <authorList>
            <person name="de Groot N.N."/>
        </authorList>
    </citation>
    <scope>NUCLEOTIDE SEQUENCE</scope>
</reference>
<dbReference type="Pfam" id="PF00656">
    <property type="entry name" value="Peptidase_C14"/>
    <property type="match status" value="1"/>
</dbReference>
<dbReference type="InterPro" id="IPR052039">
    <property type="entry name" value="Caspase-related_regulators"/>
</dbReference>
<dbReference type="SUPFAM" id="SSF52129">
    <property type="entry name" value="Caspase-like"/>
    <property type="match status" value="1"/>
</dbReference>
<dbReference type="PROSITE" id="PS50208">
    <property type="entry name" value="CASPASE_P20"/>
    <property type="match status" value="1"/>
</dbReference>
<dbReference type="GO" id="GO:0006508">
    <property type="term" value="P:proteolysis"/>
    <property type="evidence" value="ECO:0007669"/>
    <property type="project" value="InterPro"/>
</dbReference>
<dbReference type="InterPro" id="IPR001309">
    <property type="entry name" value="Pept_C14_p20"/>
</dbReference>
<evidence type="ECO:0000313" key="2">
    <source>
        <dbReference type="EMBL" id="SFV70208.1"/>
    </source>
</evidence>
<dbReference type="InterPro" id="IPR029030">
    <property type="entry name" value="Caspase-like_dom_sf"/>
</dbReference>
<dbReference type="AlphaFoldDB" id="A0A1W1CWF2"/>
<dbReference type="Gene3D" id="3.40.50.1460">
    <property type="match status" value="1"/>
</dbReference>
<dbReference type="EMBL" id="FPHM01000147">
    <property type="protein sequence ID" value="SFV70208.1"/>
    <property type="molecule type" value="Genomic_DNA"/>
</dbReference>
<dbReference type="GO" id="GO:0004197">
    <property type="term" value="F:cysteine-type endopeptidase activity"/>
    <property type="evidence" value="ECO:0007669"/>
    <property type="project" value="InterPro"/>
</dbReference>
<accession>A0A1W1CWF2</accession>
<proteinExistence type="predicted"/>
<feature type="domain" description="Caspase family p20" evidence="1">
    <location>
        <begin position="16"/>
        <end position="144"/>
    </location>
</feature>
<dbReference type="PANTHER" id="PTHR22576">
    <property type="entry name" value="MUCOSA ASSOCIATED LYMPHOID TISSUE LYMPHOMA TRANSLOCATION PROTEIN 1/PARACASPASE"/>
    <property type="match status" value="1"/>
</dbReference>
<sequence>MRIILLFLLLLEFGFAKKVALVIGNSNYSKGYLANPINDAKLIRDTLKNDLNFDVTYKTDLSKYEMEKLIREFSASIGSNDIALFYYAGHGMQYNRLNYLIPLKANAVTEGQIPSVGVDVNYILGGMDRAKLAILLLDACRNNPFSRSFSRGGTRGLAQVSSNQQNYIISYATEAGAETQDGNGKNSPYALALKEFLTQPLEVSTLLKKVKNRVARSTSPQQIPYVDDRYVGEYRLSEGSGTCSKVITVPAVYRTVTEKVLATNGEEKKIVVPAKYRTVTKKVLVGESYKIYSWVEDGEKQILEPKFRIHKERVKVSDGTERYILDENNKYKKVRTPPKYKIVKVKIPMPMDLSKIPLSINHEVNTIPAKYKIARIQELVEPAKIREVLPTYKTVKKRVLVSPATQKTISVPCSEVN</sequence>
<organism evidence="2">
    <name type="scientific">hydrothermal vent metagenome</name>
    <dbReference type="NCBI Taxonomy" id="652676"/>
    <lineage>
        <taxon>unclassified sequences</taxon>
        <taxon>metagenomes</taxon>
        <taxon>ecological metagenomes</taxon>
    </lineage>
</organism>